<dbReference type="InterPro" id="IPR005661">
    <property type="entry name" value="OadB_MmdB"/>
</dbReference>
<evidence type="ECO:0000256" key="1">
    <source>
        <dbReference type="SAM" id="Phobius"/>
    </source>
</evidence>
<dbReference type="KEGG" id="hsd:SD1D_0078"/>
<proteinExistence type="predicted"/>
<dbReference type="Pfam" id="PF03977">
    <property type="entry name" value="OAD_beta"/>
    <property type="match status" value="1"/>
</dbReference>
<dbReference type="AlphaFoldDB" id="A0A0K8J2H3"/>
<name>A0A0K8J2H3_9FIRM</name>
<dbReference type="Proteomes" id="UP000196053">
    <property type="component" value="Chromosome I"/>
</dbReference>
<feature type="transmembrane region" description="Helical" evidence="1">
    <location>
        <begin position="12"/>
        <end position="34"/>
    </location>
</feature>
<keyword evidence="1" id="KW-0472">Membrane</keyword>
<gene>
    <name evidence="2" type="ORF">SD1D_0078</name>
</gene>
<sequence>MKKWKSKKPIKIFTLVCIIITVVSATINFLLPLLSLYKFKIHLNAYNSIGIIGGADGPTSVFVAYNSSPYLLTIIFGILSILGVVYLFITRKS</sequence>
<feature type="transmembrane region" description="Helical" evidence="1">
    <location>
        <begin position="70"/>
        <end position="89"/>
    </location>
</feature>
<dbReference type="EMBL" id="LN879430">
    <property type="protein sequence ID" value="CUH91640.1"/>
    <property type="molecule type" value="Genomic_DNA"/>
</dbReference>
<dbReference type="OrthoDB" id="2085884at2"/>
<organism evidence="2 3">
    <name type="scientific">Herbinix luporum</name>
    <dbReference type="NCBI Taxonomy" id="1679721"/>
    <lineage>
        <taxon>Bacteria</taxon>
        <taxon>Bacillati</taxon>
        <taxon>Bacillota</taxon>
        <taxon>Clostridia</taxon>
        <taxon>Lachnospirales</taxon>
        <taxon>Lachnospiraceae</taxon>
        <taxon>Herbinix</taxon>
    </lineage>
</organism>
<evidence type="ECO:0000313" key="2">
    <source>
        <dbReference type="EMBL" id="CUH91640.1"/>
    </source>
</evidence>
<keyword evidence="1" id="KW-0812">Transmembrane</keyword>
<keyword evidence="3" id="KW-1185">Reference proteome</keyword>
<keyword evidence="1" id="KW-1133">Transmembrane helix</keyword>
<accession>A0A0K8J2H3</accession>
<dbReference type="RefSeq" id="WP_058257094.1">
    <property type="nucleotide sequence ID" value="NZ_LN879430.1"/>
</dbReference>
<protein>
    <submittedName>
        <fullName evidence="2">Putative membrane protein</fullName>
    </submittedName>
</protein>
<reference evidence="3" key="1">
    <citation type="submission" date="2015-09" db="EMBL/GenBank/DDBJ databases">
        <authorList>
            <person name="Wibberg D."/>
        </authorList>
    </citation>
    <scope>NUCLEOTIDE SEQUENCE [LARGE SCALE GENOMIC DNA]</scope>
    <source>
        <strain evidence="3">SD1D</strain>
    </source>
</reference>
<evidence type="ECO:0000313" key="3">
    <source>
        <dbReference type="Proteomes" id="UP000196053"/>
    </source>
</evidence>